<feature type="transmembrane region" description="Helical" evidence="1">
    <location>
        <begin position="37"/>
        <end position="58"/>
    </location>
</feature>
<evidence type="ECO:0000256" key="1">
    <source>
        <dbReference type="SAM" id="Phobius"/>
    </source>
</evidence>
<keyword evidence="1" id="KW-0812">Transmembrane</keyword>
<dbReference type="EMBL" id="GBEZ01024080">
    <property type="protein sequence ID" value="JAC62868.1"/>
    <property type="molecule type" value="Transcribed_RNA"/>
</dbReference>
<keyword evidence="1" id="KW-0472">Membrane</keyword>
<dbReference type="AlphaFoldDB" id="A0A061QT29"/>
<evidence type="ECO:0000313" key="2">
    <source>
        <dbReference type="EMBL" id="JAC62868.1"/>
    </source>
</evidence>
<protein>
    <submittedName>
        <fullName evidence="2">Uncharacterized protein</fullName>
    </submittedName>
</protein>
<feature type="non-terminal residue" evidence="2">
    <location>
        <position position="80"/>
    </location>
</feature>
<organism evidence="2">
    <name type="scientific">Tetraselmis sp. GSL018</name>
    <dbReference type="NCBI Taxonomy" id="582737"/>
    <lineage>
        <taxon>Eukaryota</taxon>
        <taxon>Viridiplantae</taxon>
        <taxon>Chlorophyta</taxon>
        <taxon>core chlorophytes</taxon>
        <taxon>Chlorodendrophyceae</taxon>
        <taxon>Chlorodendrales</taxon>
        <taxon>Chlorodendraceae</taxon>
        <taxon>Tetraselmis</taxon>
    </lineage>
</organism>
<keyword evidence="1" id="KW-1133">Transmembrane helix</keyword>
<reference evidence="2" key="1">
    <citation type="submission" date="2014-05" db="EMBL/GenBank/DDBJ databases">
        <title>The transcriptome of the halophilic microalga Tetraselmis sp. GSL018 isolated from the Great Salt Lake, Utah.</title>
        <authorList>
            <person name="Jinkerson R.E."/>
            <person name="D'Adamo S."/>
            <person name="Posewitz M.C."/>
        </authorList>
    </citation>
    <scope>NUCLEOTIDE SEQUENCE</scope>
    <source>
        <strain evidence="2">GSL018</strain>
    </source>
</reference>
<feature type="non-terminal residue" evidence="2">
    <location>
        <position position="1"/>
    </location>
</feature>
<proteinExistence type="predicted"/>
<sequence>TLDAKAQDSTEHREVNTEPPVVWQPTFKHLKYFPVNIESTYCILGLTVLFMLSELHLFKSICRRFSFIAVDRNFSIHRMF</sequence>
<gene>
    <name evidence="2" type="ORF">TSPGSL018_22120</name>
</gene>
<accession>A0A061QT29</accession>
<name>A0A061QT29_9CHLO</name>